<dbReference type="PANTHER" id="PTHR31286">
    <property type="entry name" value="GLYCINE-RICH CELL WALL STRUCTURAL PROTEIN 1.8-LIKE"/>
    <property type="match status" value="1"/>
</dbReference>
<dbReference type="InterPro" id="IPR040256">
    <property type="entry name" value="At4g02000-like"/>
</dbReference>
<organism evidence="3">
    <name type="scientific">Tanacetum cinerariifolium</name>
    <name type="common">Dalmatian daisy</name>
    <name type="synonym">Chrysanthemum cinerariifolium</name>
    <dbReference type="NCBI Taxonomy" id="118510"/>
    <lineage>
        <taxon>Eukaryota</taxon>
        <taxon>Viridiplantae</taxon>
        <taxon>Streptophyta</taxon>
        <taxon>Embryophyta</taxon>
        <taxon>Tracheophyta</taxon>
        <taxon>Spermatophyta</taxon>
        <taxon>Magnoliopsida</taxon>
        <taxon>eudicotyledons</taxon>
        <taxon>Gunneridae</taxon>
        <taxon>Pentapetalae</taxon>
        <taxon>asterids</taxon>
        <taxon>campanulids</taxon>
        <taxon>Asterales</taxon>
        <taxon>Asteraceae</taxon>
        <taxon>Asteroideae</taxon>
        <taxon>Anthemideae</taxon>
        <taxon>Anthemidinae</taxon>
        <taxon>Tanacetum</taxon>
    </lineage>
</organism>
<comment type="caution">
    <text evidence="3">The sequence shown here is derived from an EMBL/GenBank/DDBJ whole genome shotgun (WGS) entry which is preliminary data.</text>
</comment>
<feature type="compositionally biased region" description="Polar residues" evidence="1">
    <location>
        <begin position="406"/>
        <end position="424"/>
    </location>
</feature>
<name>A0A699GHY7_TANCI</name>
<evidence type="ECO:0000256" key="1">
    <source>
        <dbReference type="SAM" id="MobiDB-lite"/>
    </source>
</evidence>
<dbReference type="InterPro" id="IPR025558">
    <property type="entry name" value="DUF4283"/>
</dbReference>
<reference evidence="3" key="1">
    <citation type="journal article" date="2019" name="Sci. Rep.">
        <title>Draft genome of Tanacetum cinerariifolium, the natural source of mosquito coil.</title>
        <authorList>
            <person name="Yamashiro T."/>
            <person name="Shiraishi A."/>
            <person name="Satake H."/>
            <person name="Nakayama K."/>
        </authorList>
    </citation>
    <scope>NUCLEOTIDE SEQUENCE</scope>
</reference>
<dbReference type="EMBL" id="BKCJ010000068">
    <property type="protein sequence ID" value="GEU29439.1"/>
    <property type="molecule type" value="Genomic_DNA"/>
</dbReference>
<evidence type="ECO:0000313" key="3">
    <source>
        <dbReference type="EMBL" id="GEU29439.1"/>
    </source>
</evidence>
<feature type="region of interest" description="Disordered" evidence="1">
    <location>
        <begin position="1"/>
        <end position="28"/>
    </location>
</feature>
<feature type="compositionally biased region" description="Basic and acidic residues" evidence="1">
    <location>
        <begin position="11"/>
        <end position="28"/>
    </location>
</feature>
<accession>A0A699GHY7</accession>
<dbReference type="AlphaFoldDB" id="A0A699GHY7"/>
<sequence>MDVDSGFLASNKKDKKNEGGRKDIDDAKAASDLAAKIKNIKGKVIGRKHATNVTTDLGVSLANSGSGDGVKKLDDTIKPQAANVGQSWVDEYVAGKSIPMSFATAAEGVSKTQQEEANKESSPKAVGFSFASMFHYESVKEDAPIINKRVKFRSIVNEERVANHDTMLPRAAKEGVMSRYANTLAGYFLLKMDNGVFLFKFNTKNGMDQVIERGPWLIHNTPLILNKWAPNISLKPDEVTKVPVWVKLYNVLVVAYSKDELRLIATQVGKPIMLDVFASFMCVDSWGRISFARALIEIQANSELKKEVKMAIPIDDDDGNGYISEVIRVEYEWTPPHCLECKLYRHNIEKCPKMKNKWKKVANHPKNQIAGIRFHKPKSSLYRPINKQVNDKKSKNKTARNDKASTSHASGEKSTPTSNTSSVLNLDKGADCGDTVPTNDVGMAQNVRDMQNPKSGMEEGVSEREKDSLWTKFQAEKEA</sequence>
<feature type="compositionally biased region" description="Basic and acidic residues" evidence="1">
    <location>
        <begin position="461"/>
        <end position="479"/>
    </location>
</feature>
<feature type="region of interest" description="Disordered" evidence="1">
    <location>
        <begin position="381"/>
        <end position="479"/>
    </location>
</feature>
<gene>
    <name evidence="3" type="ORF">Tci_001417</name>
</gene>
<feature type="domain" description="DUF4283" evidence="2">
    <location>
        <begin position="182"/>
        <end position="235"/>
    </location>
</feature>
<feature type="compositionally biased region" description="Basic and acidic residues" evidence="1">
    <location>
        <begin position="389"/>
        <end position="405"/>
    </location>
</feature>
<proteinExistence type="predicted"/>
<dbReference type="Pfam" id="PF14111">
    <property type="entry name" value="DUF4283"/>
    <property type="match status" value="1"/>
</dbReference>
<dbReference type="PANTHER" id="PTHR31286:SF99">
    <property type="entry name" value="DUF4283 DOMAIN-CONTAINING PROTEIN"/>
    <property type="match status" value="1"/>
</dbReference>
<protein>
    <recommendedName>
        <fullName evidence="2">DUF4283 domain-containing protein</fullName>
    </recommendedName>
</protein>
<evidence type="ECO:0000259" key="2">
    <source>
        <dbReference type="Pfam" id="PF14111"/>
    </source>
</evidence>